<dbReference type="Pfam" id="PF17136">
    <property type="entry name" value="ribosomal_L24"/>
    <property type="match status" value="1"/>
</dbReference>
<dbReference type="GO" id="GO:0006412">
    <property type="term" value="P:translation"/>
    <property type="evidence" value="ECO:0007669"/>
    <property type="project" value="UniProtKB-UniRule"/>
</dbReference>
<dbReference type="NCBIfam" id="TIGR01079">
    <property type="entry name" value="rplX_bact"/>
    <property type="match status" value="1"/>
</dbReference>
<sequence length="108" mass="11653">MAAKIRKGDKVVVLTGKDKGKTGEVLQVFPKETRAVVQGVKVVVKHQRQTQNQEGGLIRKEAGIHLSNLALADPKDGKPTRVSFKIEGEGANQTKVRVAARSGERIDG</sequence>
<dbReference type="SMART" id="SM00739">
    <property type="entry name" value="KOW"/>
    <property type="match status" value="1"/>
</dbReference>
<protein>
    <recommendedName>
        <fullName evidence="4 5">Large ribosomal subunit protein uL24</fullName>
    </recommendedName>
</protein>
<dbReference type="InterPro" id="IPR057264">
    <property type="entry name" value="Ribosomal_uL24_C"/>
</dbReference>
<keyword evidence="3 5" id="KW-0687">Ribonucleoprotein</keyword>
<evidence type="ECO:0000256" key="2">
    <source>
        <dbReference type="ARBA" id="ARBA00022980"/>
    </source>
</evidence>
<dbReference type="Proteomes" id="UP000249577">
    <property type="component" value="Unassembled WGS sequence"/>
</dbReference>
<dbReference type="PANTHER" id="PTHR12903">
    <property type="entry name" value="MITOCHONDRIAL RIBOSOMAL PROTEIN L24"/>
    <property type="match status" value="1"/>
</dbReference>
<evidence type="ECO:0000256" key="4">
    <source>
        <dbReference type="ARBA" id="ARBA00035206"/>
    </source>
</evidence>
<keyword evidence="2 5" id="KW-0689">Ribosomal protein</keyword>
<evidence type="ECO:0000313" key="7">
    <source>
        <dbReference type="EMBL" id="PZQ10928.1"/>
    </source>
</evidence>
<evidence type="ECO:0000256" key="3">
    <source>
        <dbReference type="ARBA" id="ARBA00023274"/>
    </source>
</evidence>
<reference evidence="7 8" key="1">
    <citation type="submission" date="2017-08" db="EMBL/GenBank/DDBJ databases">
        <title>Infants hospitalized years apart are colonized by the same room-sourced microbial strains.</title>
        <authorList>
            <person name="Brooks B."/>
            <person name="Olm M.R."/>
            <person name="Firek B.A."/>
            <person name="Baker R."/>
            <person name="Thomas B.C."/>
            <person name="Morowitz M.J."/>
            <person name="Banfield J.F."/>
        </authorList>
    </citation>
    <scope>NUCLEOTIDE SEQUENCE [LARGE SCALE GENOMIC DNA]</scope>
    <source>
        <strain evidence="7">S2_005_003_R2_43</strain>
    </source>
</reference>
<gene>
    <name evidence="5" type="primary">rplX</name>
    <name evidence="7" type="ORF">DI565_19270</name>
</gene>
<organism evidence="7 8">
    <name type="scientific">Ancylobacter novellus</name>
    <name type="common">Thiobacillus novellus</name>
    <dbReference type="NCBI Taxonomy" id="921"/>
    <lineage>
        <taxon>Bacteria</taxon>
        <taxon>Pseudomonadati</taxon>
        <taxon>Pseudomonadota</taxon>
        <taxon>Alphaproteobacteria</taxon>
        <taxon>Hyphomicrobiales</taxon>
        <taxon>Xanthobacteraceae</taxon>
        <taxon>Ancylobacter</taxon>
    </lineage>
</organism>
<dbReference type="InterPro" id="IPR003256">
    <property type="entry name" value="Ribosomal_uL24"/>
</dbReference>
<keyword evidence="5" id="KW-0694">RNA-binding</keyword>
<comment type="function">
    <text evidence="5">One of two assembly initiator proteins, it binds directly to the 5'-end of the 23S rRNA, where it nucleates assembly of the 50S subunit.</text>
</comment>
<dbReference type="PROSITE" id="PS01108">
    <property type="entry name" value="RIBOSOMAL_L24"/>
    <property type="match status" value="1"/>
</dbReference>
<dbReference type="EMBL" id="QFPN01000013">
    <property type="protein sequence ID" value="PZQ10928.1"/>
    <property type="molecule type" value="Genomic_DNA"/>
</dbReference>
<dbReference type="HAMAP" id="MF_01326_B">
    <property type="entry name" value="Ribosomal_uL24_B"/>
    <property type="match status" value="1"/>
</dbReference>
<dbReference type="GO" id="GO:0005840">
    <property type="term" value="C:ribosome"/>
    <property type="evidence" value="ECO:0007669"/>
    <property type="project" value="UniProtKB-KW"/>
</dbReference>
<dbReference type="InterPro" id="IPR041988">
    <property type="entry name" value="Ribosomal_uL24_KOW"/>
</dbReference>
<dbReference type="InterPro" id="IPR005825">
    <property type="entry name" value="Ribosomal_uL24_CS"/>
</dbReference>
<dbReference type="InterPro" id="IPR005824">
    <property type="entry name" value="KOW"/>
</dbReference>
<proteinExistence type="inferred from homology"/>
<dbReference type="InterPro" id="IPR008991">
    <property type="entry name" value="Translation_prot_SH3-like_sf"/>
</dbReference>
<comment type="subunit">
    <text evidence="5">Part of the 50S ribosomal subunit.</text>
</comment>
<dbReference type="GO" id="GO:1990904">
    <property type="term" value="C:ribonucleoprotein complex"/>
    <property type="evidence" value="ECO:0007669"/>
    <property type="project" value="UniProtKB-KW"/>
</dbReference>
<dbReference type="AlphaFoldDB" id="A0A2W5K6H7"/>
<evidence type="ECO:0000256" key="1">
    <source>
        <dbReference type="ARBA" id="ARBA00010618"/>
    </source>
</evidence>
<dbReference type="Gene3D" id="2.30.30.30">
    <property type="match status" value="1"/>
</dbReference>
<dbReference type="CDD" id="cd06089">
    <property type="entry name" value="KOW_RPL26"/>
    <property type="match status" value="1"/>
</dbReference>
<accession>A0A2W5K6H7</accession>
<comment type="function">
    <text evidence="5">One of the proteins that surrounds the polypeptide exit tunnel on the outside of the subunit.</text>
</comment>
<feature type="domain" description="KOW" evidence="6">
    <location>
        <begin position="4"/>
        <end position="31"/>
    </location>
</feature>
<dbReference type="SUPFAM" id="SSF50104">
    <property type="entry name" value="Translation proteins SH3-like domain"/>
    <property type="match status" value="1"/>
</dbReference>
<dbReference type="InterPro" id="IPR014722">
    <property type="entry name" value="Rib_uL2_dom2"/>
</dbReference>
<comment type="caution">
    <text evidence="7">The sequence shown here is derived from an EMBL/GenBank/DDBJ whole genome shotgun (WGS) entry which is preliminary data.</text>
</comment>
<evidence type="ECO:0000313" key="8">
    <source>
        <dbReference type="Proteomes" id="UP000249577"/>
    </source>
</evidence>
<name>A0A2W5K6H7_ANCNO</name>
<dbReference type="GO" id="GO:0003735">
    <property type="term" value="F:structural constituent of ribosome"/>
    <property type="evidence" value="ECO:0007669"/>
    <property type="project" value="InterPro"/>
</dbReference>
<evidence type="ECO:0000259" key="6">
    <source>
        <dbReference type="SMART" id="SM00739"/>
    </source>
</evidence>
<comment type="similarity">
    <text evidence="1 5">Belongs to the universal ribosomal protein uL24 family.</text>
</comment>
<dbReference type="GO" id="GO:0019843">
    <property type="term" value="F:rRNA binding"/>
    <property type="evidence" value="ECO:0007669"/>
    <property type="project" value="UniProtKB-UniRule"/>
</dbReference>
<keyword evidence="5" id="KW-0699">rRNA-binding</keyword>
<evidence type="ECO:0000256" key="5">
    <source>
        <dbReference type="HAMAP-Rule" id="MF_01326"/>
    </source>
</evidence>